<accession>A0A1F6CRH4</accession>
<protein>
    <recommendedName>
        <fullName evidence="1">NYN domain-containing protein</fullName>
    </recommendedName>
</protein>
<dbReference type="EMBL" id="MFKW01000015">
    <property type="protein sequence ID" value="OGG51789.1"/>
    <property type="molecule type" value="Genomic_DNA"/>
</dbReference>
<dbReference type="GO" id="GO:0004540">
    <property type="term" value="F:RNA nuclease activity"/>
    <property type="evidence" value="ECO:0007669"/>
    <property type="project" value="InterPro"/>
</dbReference>
<dbReference type="PANTHER" id="PTHR35458">
    <property type="entry name" value="SLR0755 PROTEIN"/>
    <property type="match status" value="1"/>
</dbReference>
<dbReference type="InterPro" id="IPR021139">
    <property type="entry name" value="NYN"/>
</dbReference>
<dbReference type="Gene3D" id="3.40.50.1010">
    <property type="entry name" value="5'-nuclease"/>
    <property type="match status" value="1"/>
</dbReference>
<evidence type="ECO:0000313" key="3">
    <source>
        <dbReference type="Proteomes" id="UP000176445"/>
    </source>
</evidence>
<sequence length="173" mass="19330">MSMKHAENFAFIDSTNLHLGIKALGWQLDYRRFRIYLGEKYGVTKAYIFIGFSPLQQQLYQQLQEYGYVIIFKPVMQLPDGGVKGNCDAELVLQAMIDIDQYQKAVIVTGDGDFYCLVNHLKKVAKFAVVLAPSAQNCSSLLRKAAGKDIAFVSSLNEKLAYKRKGPHADGTA</sequence>
<organism evidence="2 3">
    <name type="scientific">Candidatus Kaiserbacteria bacterium RIFCSPHIGHO2_01_FULL_54_36b</name>
    <dbReference type="NCBI Taxonomy" id="1798483"/>
    <lineage>
        <taxon>Bacteria</taxon>
        <taxon>Candidatus Kaiseribacteriota</taxon>
    </lineage>
</organism>
<comment type="caution">
    <text evidence="2">The sequence shown here is derived from an EMBL/GenBank/DDBJ whole genome shotgun (WGS) entry which is preliminary data.</text>
</comment>
<evidence type="ECO:0000313" key="2">
    <source>
        <dbReference type="EMBL" id="OGG51789.1"/>
    </source>
</evidence>
<dbReference type="Proteomes" id="UP000176445">
    <property type="component" value="Unassembled WGS sequence"/>
</dbReference>
<dbReference type="AlphaFoldDB" id="A0A1F6CRH4"/>
<dbReference type="InterPro" id="IPR047140">
    <property type="entry name" value="LabA"/>
</dbReference>
<feature type="domain" description="NYN" evidence="1">
    <location>
        <begin position="11"/>
        <end position="146"/>
    </location>
</feature>
<gene>
    <name evidence="2" type="ORF">A2704_04085</name>
</gene>
<name>A0A1F6CRH4_9BACT</name>
<proteinExistence type="predicted"/>
<evidence type="ECO:0000259" key="1">
    <source>
        <dbReference type="Pfam" id="PF01936"/>
    </source>
</evidence>
<dbReference type="Pfam" id="PF01936">
    <property type="entry name" value="NYN"/>
    <property type="match status" value="1"/>
</dbReference>
<dbReference type="PANTHER" id="PTHR35458:SF2">
    <property type="entry name" value="SLR0755 PROTEIN"/>
    <property type="match status" value="1"/>
</dbReference>
<reference evidence="2 3" key="1">
    <citation type="journal article" date="2016" name="Nat. Commun.">
        <title>Thousands of microbial genomes shed light on interconnected biogeochemical processes in an aquifer system.</title>
        <authorList>
            <person name="Anantharaman K."/>
            <person name="Brown C.T."/>
            <person name="Hug L.A."/>
            <person name="Sharon I."/>
            <person name="Castelle C.J."/>
            <person name="Probst A.J."/>
            <person name="Thomas B.C."/>
            <person name="Singh A."/>
            <person name="Wilkins M.J."/>
            <person name="Karaoz U."/>
            <person name="Brodie E.L."/>
            <person name="Williams K.H."/>
            <person name="Hubbard S.S."/>
            <person name="Banfield J.F."/>
        </authorList>
    </citation>
    <scope>NUCLEOTIDE SEQUENCE [LARGE SCALE GENOMIC DNA]</scope>
</reference>